<comment type="similarity">
    <text evidence="1">Belongs to the nitroreductase family.</text>
</comment>
<dbReference type="Gene3D" id="3.40.109.10">
    <property type="entry name" value="NADH Oxidase"/>
    <property type="match status" value="1"/>
</dbReference>
<dbReference type="RefSeq" id="WP_301855890.1">
    <property type="nucleotide sequence ID" value="NZ_JAUJWU010000001.1"/>
</dbReference>
<dbReference type="Pfam" id="PF00881">
    <property type="entry name" value="Nitroreductase"/>
    <property type="match status" value="1"/>
</dbReference>
<keyword evidence="5" id="KW-1185">Reference proteome</keyword>
<dbReference type="EMBL" id="JAUJWU010000001">
    <property type="protein sequence ID" value="MDN7245361.1"/>
    <property type="molecule type" value="Genomic_DNA"/>
</dbReference>
<dbReference type="CDD" id="cd02137">
    <property type="entry name" value="MhqN-like"/>
    <property type="match status" value="1"/>
</dbReference>
<dbReference type="PANTHER" id="PTHR43673">
    <property type="entry name" value="NAD(P)H NITROREDUCTASE YDGI-RELATED"/>
    <property type="match status" value="1"/>
</dbReference>
<organism evidence="4 5">
    <name type="scientific">Planococcus shenhongbingii</name>
    <dbReference type="NCBI Taxonomy" id="3058398"/>
    <lineage>
        <taxon>Bacteria</taxon>
        <taxon>Bacillati</taxon>
        <taxon>Bacillota</taxon>
        <taxon>Bacilli</taxon>
        <taxon>Bacillales</taxon>
        <taxon>Caryophanaceae</taxon>
        <taxon>Planococcus</taxon>
    </lineage>
</organism>
<evidence type="ECO:0000259" key="3">
    <source>
        <dbReference type="Pfam" id="PF00881"/>
    </source>
</evidence>
<dbReference type="SUPFAM" id="SSF55469">
    <property type="entry name" value="FMN-dependent nitroreductase-like"/>
    <property type="match status" value="1"/>
</dbReference>
<proteinExistence type="inferred from homology"/>
<gene>
    <name evidence="4" type="ORF">QWY13_07600</name>
</gene>
<name>A0ABT8NBX0_9BACL</name>
<evidence type="ECO:0000313" key="5">
    <source>
        <dbReference type="Proteomes" id="UP001172142"/>
    </source>
</evidence>
<evidence type="ECO:0000256" key="1">
    <source>
        <dbReference type="ARBA" id="ARBA00007118"/>
    </source>
</evidence>
<keyword evidence="2" id="KW-0560">Oxidoreductase</keyword>
<dbReference type="PANTHER" id="PTHR43673:SF3">
    <property type="entry name" value="NAD(P)H NITROREDUCTASE YODC-RELATED"/>
    <property type="match status" value="1"/>
</dbReference>
<comment type="caution">
    <text evidence="4">The sequence shown here is derived from an EMBL/GenBank/DDBJ whole genome shotgun (WGS) entry which is preliminary data.</text>
</comment>
<dbReference type="InterPro" id="IPR000415">
    <property type="entry name" value="Nitroreductase-like"/>
</dbReference>
<evidence type="ECO:0000313" key="4">
    <source>
        <dbReference type="EMBL" id="MDN7245361.1"/>
    </source>
</evidence>
<dbReference type="Proteomes" id="UP001172142">
    <property type="component" value="Unassembled WGS sequence"/>
</dbReference>
<accession>A0ABT8NBX0</accession>
<sequence>MTVHVESPLVKVMKERKSVRAYDSDFKISKEELEEMLTLATSAPSSSNLQAWNFIVIQDQEVKKELRAIANNQAQVETSSAIIAVLGNIDAYKNVEKIYTQNVEEGHMDEAIKERSVANTYKVYPNAPVEARMNIAAYDAGLVSMQLMLIAKDRGYDTIPMGGFDKAKFTERFDLPEHLFPIVLIAVGKAAAPPFGTSRLPLEEVVRFI</sequence>
<reference evidence="4 5" key="1">
    <citation type="submission" date="2023-07" db="EMBL/GenBank/DDBJ databases">
        <title>Novel species in genus Planococcus.</title>
        <authorList>
            <person name="Ning S."/>
        </authorList>
    </citation>
    <scope>NUCLEOTIDE SEQUENCE [LARGE SCALE GENOMIC DNA]</scope>
    <source>
        <strain evidence="4 5">N017</strain>
    </source>
</reference>
<dbReference type="InterPro" id="IPR029479">
    <property type="entry name" value="Nitroreductase"/>
</dbReference>
<evidence type="ECO:0000256" key="2">
    <source>
        <dbReference type="ARBA" id="ARBA00023002"/>
    </source>
</evidence>
<feature type="domain" description="Nitroreductase" evidence="3">
    <location>
        <begin position="14"/>
        <end position="189"/>
    </location>
</feature>
<protein>
    <submittedName>
        <fullName evidence="4">Nitroreductase family protein</fullName>
    </submittedName>
</protein>